<evidence type="ECO:0000313" key="2">
    <source>
        <dbReference type="Proteomes" id="UP000321436"/>
    </source>
</evidence>
<comment type="caution">
    <text evidence="1">The sequence shown here is derived from an EMBL/GenBank/DDBJ whole genome shotgun (WGS) entry which is preliminary data.</text>
</comment>
<dbReference type="Proteomes" id="UP000321436">
    <property type="component" value="Unassembled WGS sequence"/>
</dbReference>
<organism evidence="1 2">
    <name type="scientific">Chitinophaga cymbidii</name>
    <dbReference type="NCBI Taxonomy" id="1096750"/>
    <lineage>
        <taxon>Bacteria</taxon>
        <taxon>Pseudomonadati</taxon>
        <taxon>Bacteroidota</taxon>
        <taxon>Chitinophagia</taxon>
        <taxon>Chitinophagales</taxon>
        <taxon>Chitinophagaceae</taxon>
        <taxon>Chitinophaga</taxon>
    </lineage>
</organism>
<accession>A0A512RR93</accession>
<name>A0A512RR93_9BACT</name>
<sequence>MAAIIITPLELRGSDERGSNYDWETFRTGNFILCYRNAGSSSGQHYHEGKSDYKNPEIMYLLSGKAAIHWCPLDEEQLRTDMIEAPARIEIPVRIWHELEAVTDCAFIELNTLDDVKADSVRVWRHELKDRLNIKTGN</sequence>
<dbReference type="SUPFAM" id="SSF51182">
    <property type="entry name" value="RmlC-like cupins"/>
    <property type="match status" value="1"/>
</dbReference>
<evidence type="ECO:0008006" key="3">
    <source>
        <dbReference type="Google" id="ProtNLM"/>
    </source>
</evidence>
<keyword evidence="2" id="KW-1185">Reference proteome</keyword>
<gene>
    <name evidence="1" type="ORF">CCY01nite_44780</name>
</gene>
<dbReference type="InterPro" id="IPR014710">
    <property type="entry name" value="RmlC-like_jellyroll"/>
</dbReference>
<dbReference type="AlphaFoldDB" id="A0A512RR93"/>
<dbReference type="OrthoDB" id="1467537at2"/>
<dbReference type="RefSeq" id="WP_146866521.1">
    <property type="nucleotide sequence ID" value="NZ_BKAU01000005.1"/>
</dbReference>
<proteinExistence type="predicted"/>
<reference evidence="1 2" key="1">
    <citation type="submission" date="2019-07" db="EMBL/GenBank/DDBJ databases">
        <title>Whole genome shotgun sequence of Chitinophaga cymbidii NBRC 109752.</title>
        <authorList>
            <person name="Hosoyama A."/>
            <person name="Uohara A."/>
            <person name="Ohji S."/>
            <person name="Ichikawa N."/>
        </authorList>
    </citation>
    <scope>NUCLEOTIDE SEQUENCE [LARGE SCALE GENOMIC DNA]</scope>
    <source>
        <strain evidence="1 2">NBRC 109752</strain>
    </source>
</reference>
<protein>
    <recommendedName>
        <fullName evidence="3">Sugar 3,4-ketoisomerase QdtA cupin domain-containing protein</fullName>
    </recommendedName>
</protein>
<dbReference type="EMBL" id="BKAU01000005">
    <property type="protein sequence ID" value="GEP98218.1"/>
    <property type="molecule type" value="Genomic_DNA"/>
</dbReference>
<dbReference type="InterPro" id="IPR011051">
    <property type="entry name" value="RmlC_Cupin_sf"/>
</dbReference>
<dbReference type="Gene3D" id="2.60.120.10">
    <property type="entry name" value="Jelly Rolls"/>
    <property type="match status" value="1"/>
</dbReference>
<evidence type="ECO:0000313" key="1">
    <source>
        <dbReference type="EMBL" id="GEP98218.1"/>
    </source>
</evidence>